<protein>
    <submittedName>
        <fullName evidence="1">DUF721 domain-containing protein</fullName>
    </submittedName>
</protein>
<sequence length="187" mass="21431">MSFESLNRVIRQLRQTHWQEQQAFQRLLDEWPQLVGPAVSAQTQPLRLTQKRVLQVATSSGVWAHNLSFERQNLIKKLNDRFNLDIVDIFFSSSQWGRSPLHGFLPDRAEAADLTVQEKSPPSNSLLPRDAREAFEQWAKAVQARSRSLPDCPCCHCPTPPMELDRWGCCGLCEARKSLENPDLRPL</sequence>
<dbReference type="RefSeq" id="WP_166282615.1">
    <property type="nucleotide sequence ID" value="NZ_JTHE03000071.1"/>
</dbReference>
<accession>A0ABD4T5Y1</accession>
<dbReference type="AlphaFoldDB" id="A0ABD4T5Y1"/>
<comment type="caution">
    <text evidence="1">The sequence shown here is derived from an EMBL/GenBank/DDBJ whole genome shotgun (WGS) entry which is preliminary data.</text>
</comment>
<reference evidence="1 2" key="1">
    <citation type="journal article" date="2015" name="Genome Announc.">
        <title>Draft Genome Sequence of Filamentous Marine Cyanobacterium Lyngbya confervoides Strain BDU141951.</title>
        <authorList>
            <person name="Chandrababunaidu M.M."/>
            <person name="Sen D."/>
            <person name="Tripathy S."/>
        </authorList>
    </citation>
    <scope>NUCLEOTIDE SEQUENCE [LARGE SCALE GENOMIC DNA]</scope>
    <source>
        <strain evidence="1 2">BDU141951</strain>
    </source>
</reference>
<evidence type="ECO:0000313" key="2">
    <source>
        <dbReference type="Proteomes" id="UP000031561"/>
    </source>
</evidence>
<name>A0ABD4T5Y1_9CYAN</name>
<dbReference type="EMBL" id="JTHE03000071">
    <property type="protein sequence ID" value="MCM1983682.1"/>
    <property type="molecule type" value="Genomic_DNA"/>
</dbReference>
<dbReference type="PANTHER" id="PTHR36456:SF1">
    <property type="entry name" value="UPF0232 PROTEIN SCO3875"/>
    <property type="match status" value="1"/>
</dbReference>
<dbReference type="Pfam" id="PF05258">
    <property type="entry name" value="DciA"/>
    <property type="match status" value="1"/>
</dbReference>
<evidence type="ECO:0000313" key="1">
    <source>
        <dbReference type="EMBL" id="MCM1983682.1"/>
    </source>
</evidence>
<dbReference type="PANTHER" id="PTHR36456">
    <property type="entry name" value="UPF0232 PROTEIN SCO3875"/>
    <property type="match status" value="1"/>
</dbReference>
<organism evidence="1 2">
    <name type="scientific">Lyngbya confervoides BDU141951</name>
    <dbReference type="NCBI Taxonomy" id="1574623"/>
    <lineage>
        <taxon>Bacteria</taxon>
        <taxon>Bacillati</taxon>
        <taxon>Cyanobacteriota</taxon>
        <taxon>Cyanophyceae</taxon>
        <taxon>Oscillatoriophycideae</taxon>
        <taxon>Oscillatoriales</taxon>
        <taxon>Microcoleaceae</taxon>
        <taxon>Lyngbya</taxon>
    </lineage>
</organism>
<dbReference type="InterPro" id="IPR007922">
    <property type="entry name" value="DciA-like"/>
</dbReference>
<keyword evidence="2" id="KW-1185">Reference proteome</keyword>
<proteinExistence type="predicted"/>
<gene>
    <name evidence="1" type="ORF">QQ91_0012725</name>
</gene>
<dbReference type="Proteomes" id="UP000031561">
    <property type="component" value="Unassembled WGS sequence"/>
</dbReference>